<dbReference type="InterPro" id="IPR039583">
    <property type="entry name" value="TCFL5/SOLH1/2"/>
</dbReference>
<evidence type="ECO:0000256" key="7">
    <source>
        <dbReference type="ARBA" id="ARBA00023163"/>
    </source>
</evidence>
<keyword evidence="5" id="KW-0805">Transcription regulation</keyword>
<reference evidence="11 12" key="1">
    <citation type="journal article" date="2011" name="Proc. Natl. Acad. Sci. U.S.A.">
        <title>Genetic diversity and population structure of the endangered marsupial Sarcophilus harrisii (Tasmanian devil).</title>
        <authorList>
            <person name="Miller W."/>
            <person name="Hayes V.M."/>
            <person name="Ratan A."/>
            <person name="Petersen D.C."/>
            <person name="Wittekindt N.E."/>
            <person name="Miller J."/>
            <person name="Walenz B."/>
            <person name="Knight J."/>
            <person name="Qi J."/>
            <person name="Zhao F."/>
            <person name="Wang Q."/>
            <person name="Bedoya-Reina O.C."/>
            <person name="Katiyar N."/>
            <person name="Tomsho L.P."/>
            <person name="Kasson L.M."/>
            <person name="Hardie R.A."/>
            <person name="Woodbridge P."/>
            <person name="Tindall E.A."/>
            <person name="Bertelsen M.F."/>
            <person name="Dixon D."/>
            <person name="Pyecroft S."/>
            <person name="Helgen K.M."/>
            <person name="Lesk A.M."/>
            <person name="Pringle T.H."/>
            <person name="Patterson N."/>
            <person name="Zhang Y."/>
            <person name="Kreiss A."/>
            <person name="Woods G.M."/>
            <person name="Jones M.E."/>
            <person name="Schuster S.C."/>
        </authorList>
    </citation>
    <scope>NUCLEOTIDE SEQUENCE [LARGE SCALE GENOMIC DNA]</scope>
</reference>
<dbReference type="PROSITE" id="PS50888">
    <property type="entry name" value="BHLH"/>
    <property type="match status" value="1"/>
</dbReference>
<dbReference type="GO" id="GO:0030154">
    <property type="term" value="P:cell differentiation"/>
    <property type="evidence" value="ECO:0007669"/>
    <property type="project" value="UniProtKB-KW"/>
</dbReference>
<dbReference type="Ensembl" id="ENSSHAT00000026131.1">
    <property type="protein sequence ID" value="ENSSHAP00000044390.1"/>
    <property type="gene ID" value="ENSSHAG00000022101.1"/>
</dbReference>
<dbReference type="SMART" id="SM00353">
    <property type="entry name" value="HLH"/>
    <property type="match status" value="1"/>
</dbReference>
<evidence type="ECO:0000313" key="11">
    <source>
        <dbReference type="Ensembl" id="ENSSHAP00000044390.1"/>
    </source>
</evidence>
<dbReference type="Proteomes" id="UP000007648">
    <property type="component" value="Unassembled WGS sequence"/>
</dbReference>
<dbReference type="GO" id="GO:0000978">
    <property type="term" value="F:RNA polymerase II cis-regulatory region sequence-specific DNA binding"/>
    <property type="evidence" value="ECO:0007669"/>
    <property type="project" value="TreeGrafter"/>
</dbReference>
<evidence type="ECO:0000256" key="4">
    <source>
        <dbReference type="ARBA" id="ARBA00022871"/>
    </source>
</evidence>
<comment type="subcellular location">
    <subcellularLocation>
        <location evidence="1">Nucleus</location>
    </subcellularLocation>
</comment>
<keyword evidence="2" id="KW-0217">Developmental protein</keyword>
<dbReference type="InterPro" id="IPR011598">
    <property type="entry name" value="bHLH_dom"/>
</dbReference>
<dbReference type="InterPro" id="IPR036638">
    <property type="entry name" value="HLH_DNA-bd_sf"/>
</dbReference>
<reference evidence="11" key="2">
    <citation type="submission" date="2025-08" db="UniProtKB">
        <authorList>
            <consortium name="Ensembl"/>
        </authorList>
    </citation>
    <scope>IDENTIFICATION</scope>
</reference>
<keyword evidence="4" id="KW-0744">Spermatogenesis</keyword>
<evidence type="ECO:0000313" key="12">
    <source>
        <dbReference type="Proteomes" id="UP000007648"/>
    </source>
</evidence>
<dbReference type="SUPFAM" id="SSF47459">
    <property type="entry name" value="HLH, helix-loop-helix DNA-binding domain"/>
    <property type="match status" value="1"/>
</dbReference>
<reference evidence="11" key="3">
    <citation type="submission" date="2025-09" db="UniProtKB">
        <authorList>
            <consortium name="Ensembl"/>
        </authorList>
    </citation>
    <scope>IDENTIFICATION</scope>
</reference>
<dbReference type="PANTHER" id="PTHR15402">
    <property type="entry name" value="TRANSCRIPTION FACTOR-LIKE 5 PROTEIN"/>
    <property type="match status" value="1"/>
</dbReference>
<evidence type="ECO:0000256" key="1">
    <source>
        <dbReference type="ARBA" id="ARBA00004123"/>
    </source>
</evidence>
<evidence type="ECO:0000256" key="3">
    <source>
        <dbReference type="ARBA" id="ARBA00022782"/>
    </source>
</evidence>
<protein>
    <submittedName>
        <fullName evidence="11">Spermatosis and oosis specific basic helix-loop-helix 1</fullName>
    </submittedName>
</protein>
<dbReference type="AlphaFoldDB" id="A0A7N4PYQ8"/>
<dbReference type="RefSeq" id="XP_031810833.1">
    <property type="nucleotide sequence ID" value="XM_031954973.1"/>
</dbReference>
<gene>
    <name evidence="11" type="primary">SOHLH1</name>
</gene>
<sequence length="384" mass="42030">MDAWDPDSSQGPFGLGEPRDPASTGHSSPRASAWASEGAGDSGLAQDMSEAFTVAQVQIRKQNAITERERRKRISVSCERLRILLPKFEGRREDMASILEMAVQYLKLARTLVPTEEQSTILAPSEEVCQKWQKNVLIPNTRKQISETRTFDTTRQRGLPGCPATPVETSKPALTLGEPVDKALEGTYSVFEKGLSDSTLLPQDLSLSDIPVRSCGTNPSLPWPLLLPPAFPLETSTGGKWASLAGPCPGEAVSQEQLLKSTHEPSDALMDTRSVSESEVEDEMPFLLGAHTDRWLGEQGSKDAKGSGTQTCSMTTPLMMDAKTGSQDELLAKSELEFLPEPESCLPESQRSMLDHLEFDSTSVALTPQEEVDSIFPYLFPYEL</sequence>
<keyword evidence="8" id="KW-0539">Nucleus</keyword>
<feature type="domain" description="BHLH" evidence="10">
    <location>
        <begin position="58"/>
        <end position="109"/>
    </location>
</feature>
<evidence type="ECO:0000259" key="10">
    <source>
        <dbReference type="PROSITE" id="PS50888"/>
    </source>
</evidence>
<dbReference type="Pfam" id="PF00010">
    <property type="entry name" value="HLH"/>
    <property type="match status" value="1"/>
</dbReference>
<evidence type="ECO:0000256" key="5">
    <source>
        <dbReference type="ARBA" id="ARBA00023015"/>
    </source>
</evidence>
<accession>A0A7N4PYQ8</accession>
<proteinExistence type="predicted"/>
<dbReference type="GeneID" id="105751172"/>
<dbReference type="GO" id="GO:0046983">
    <property type="term" value="F:protein dimerization activity"/>
    <property type="evidence" value="ECO:0007669"/>
    <property type="project" value="InterPro"/>
</dbReference>
<evidence type="ECO:0000256" key="9">
    <source>
        <dbReference type="SAM" id="MobiDB-lite"/>
    </source>
</evidence>
<evidence type="ECO:0000256" key="8">
    <source>
        <dbReference type="ARBA" id="ARBA00023242"/>
    </source>
</evidence>
<keyword evidence="6" id="KW-0238">DNA-binding</keyword>
<name>A0A7N4PYQ8_SARHA</name>
<evidence type="ECO:0000256" key="2">
    <source>
        <dbReference type="ARBA" id="ARBA00022473"/>
    </source>
</evidence>
<evidence type="ECO:0000256" key="6">
    <source>
        <dbReference type="ARBA" id="ARBA00023125"/>
    </source>
</evidence>
<dbReference type="PANTHER" id="PTHR15402:SF4">
    <property type="entry name" value="SPERMATOGENESIS- AND OOGENESIS-SPECIFIC BASIC HELIX-LOOP-HELIX-CONTAINING PROTEIN 1"/>
    <property type="match status" value="1"/>
</dbReference>
<keyword evidence="12" id="KW-1185">Reference proteome</keyword>
<dbReference type="CDD" id="cd18908">
    <property type="entry name" value="bHLH_SOHLH1_2"/>
    <property type="match status" value="1"/>
</dbReference>
<dbReference type="GO" id="GO:0007283">
    <property type="term" value="P:spermatogenesis"/>
    <property type="evidence" value="ECO:0007669"/>
    <property type="project" value="UniProtKB-KW"/>
</dbReference>
<keyword evidence="7" id="KW-0804">Transcription</keyword>
<dbReference type="Gene3D" id="4.10.280.10">
    <property type="entry name" value="Helix-loop-helix DNA-binding domain"/>
    <property type="match status" value="1"/>
</dbReference>
<organism evidence="11 12">
    <name type="scientific">Sarcophilus harrisii</name>
    <name type="common">Tasmanian devil</name>
    <name type="synonym">Sarcophilus laniarius</name>
    <dbReference type="NCBI Taxonomy" id="9305"/>
    <lineage>
        <taxon>Eukaryota</taxon>
        <taxon>Metazoa</taxon>
        <taxon>Chordata</taxon>
        <taxon>Craniata</taxon>
        <taxon>Vertebrata</taxon>
        <taxon>Euteleostomi</taxon>
        <taxon>Mammalia</taxon>
        <taxon>Metatheria</taxon>
        <taxon>Dasyuromorphia</taxon>
        <taxon>Dasyuridae</taxon>
        <taxon>Sarcophilus</taxon>
    </lineage>
</organism>
<keyword evidence="3" id="KW-0221">Differentiation</keyword>
<dbReference type="GO" id="GO:0005634">
    <property type="term" value="C:nucleus"/>
    <property type="evidence" value="ECO:0007669"/>
    <property type="project" value="UniProtKB-SubCell"/>
</dbReference>
<dbReference type="CTD" id="402381"/>
<dbReference type="GO" id="GO:0000981">
    <property type="term" value="F:DNA-binding transcription factor activity, RNA polymerase II-specific"/>
    <property type="evidence" value="ECO:0007669"/>
    <property type="project" value="TreeGrafter"/>
</dbReference>
<feature type="region of interest" description="Disordered" evidence="9">
    <location>
        <begin position="1"/>
        <end position="42"/>
    </location>
</feature>
<dbReference type="GeneTree" id="ENSGT00390000000656"/>